<sequence>MFKLILPLIALSILFSCQENTGQDQVQVQSNSDQENNETQKITNHSYSKLDEVKTTHLNLELTLNMNDRVIDGVARHEVKNNGFEKAYFDVKNLNISKVTTGKKGEEKEVQFEIGESDTLLGAPLSININKTDELINIYYSTNPDAEALGWLDPELTGSGKFPFLYTQGQAILTRSWIPVQDTPENRITYSAKVKAPKGILPLMSATNPTELNDSGVYTYEMQQAIPCYLLALTAGELEYRQLSHNSGVYAEPHLIDASAKEFKDIPKMIDAAEGLYGKYAWDVYDVLVLPYSFPFGGMENPRLTFLTPTLIAGDGSLVSTVAHELAHSWSGNLVTNSTWDDFWLNEGFTVYFENRIMEKVYGEEVAKMLAIIEYQELQNTVQQMEEEGRAEDTHLKLDLDERNPDDGMTDIAYVKGAFFLKTLEREVGREKFDQFINDYFNAYKFETLTTEDFLKYLETNLLEPNNVEFNTEEWIYGAGIPDNVVQIESDRLAKVQALSKVIKNGESLPKDLKREDKTTQEWMAFIRGFEGELSVEKMEAIDAQLNFKNSGNSEIMTEWFVLGIKNDYKALRPEIKAFLKKVGRRKFLEPIYTTLIQTEENHEWAKEVYSEARPFYHAISFNTVDEILGVEY</sequence>
<feature type="binding site" evidence="14">
    <location>
        <position position="347"/>
    </location>
    <ligand>
        <name>Zn(2+)</name>
        <dbReference type="ChEBI" id="CHEBI:29105"/>
        <note>catalytic</note>
    </ligand>
</feature>
<comment type="subcellular location">
    <subcellularLocation>
        <location evidence="2">Cytoplasm</location>
    </subcellularLocation>
</comment>
<dbReference type="CDD" id="cd09599">
    <property type="entry name" value="M1_LTA4H"/>
    <property type="match status" value="1"/>
</dbReference>
<dbReference type="Gene3D" id="1.10.390.10">
    <property type="entry name" value="Neutral Protease Domain 2"/>
    <property type="match status" value="1"/>
</dbReference>
<dbReference type="SMART" id="SM01263">
    <property type="entry name" value="Leuk-A4-hydro_C"/>
    <property type="match status" value="1"/>
</dbReference>
<feature type="domain" description="Peptidase M1 leukotriene A4 hydrolase/aminopeptidase C-terminal" evidence="15">
    <location>
        <begin position="491"/>
        <end position="629"/>
    </location>
</feature>
<dbReference type="GO" id="GO:0008270">
    <property type="term" value="F:zinc ion binding"/>
    <property type="evidence" value="ECO:0007669"/>
    <property type="project" value="InterPro"/>
</dbReference>
<keyword evidence="10 14" id="KW-0862">Zinc</keyword>
<dbReference type="Pfam" id="PF01433">
    <property type="entry name" value="Peptidase_M1"/>
    <property type="match status" value="1"/>
</dbReference>
<dbReference type="SUPFAM" id="SSF48371">
    <property type="entry name" value="ARM repeat"/>
    <property type="match status" value="1"/>
</dbReference>
<evidence type="ECO:0000256" key="2">
    <source>
        <dbReference type="ARBA" id="ARBA00004496"/>
    </source>
</evidence>
<dbReference type="InterPro" id="IPR014782">
    <property type="entry name" value="Peptidase_M1_dom"/>
</dbReference>
<evidence type="ECO:0000256" key="12">
    <source>
        <dbReference type="PIRSR" id="PIRSR634015-1"/>
    </source>
</evidence>
<evidence type="ECO:0000256" key="11">
    <source>
        <dbReference type="ARBA" id="ARBA00023049"/>
    </source>
</evidence>
<dbReference type="InterPro" id="IPR049980">
    <property type="entry name" value="LTA4H_cat"/>
</dbReference>
<dbReference type="PANTHER" id="PTHR45726">
    <property type="entry name" value="LEUKOTRIENE A-4 HYDROLASE"/>
    <property type="match status" value="1"/>
</dbReference>
<dbReference type="RefSeq" id="WP_116879249.1">
    <property type="nucleotide sequence ID" value="NZ_QURB01000001.1"/>
</dbReference>
<keyword evidence="11" id="KW-0482">Metalloprotease</keyword>
<keyword evidence="7" id="KW-0645">Protease</keyword>
<feature type="binding site" evidence="14">
    <location>
        <position position="324"/>
    </location>
    <ligand>
        <name>Zn(2+)</name>
        <dbReference type="ChEBI" id="CHEBI:29105"/>
        <note>catalytic</note>
    </ligand>
</feature>
<evidence type="ECO:0000256" key="8">
    <source>
        <dbReference type="ARBA" id="ARBA00022723"/>
    </source>
</evidence>
<dbReference type="InterPro" id="IPR042097">
    <property type="entry name" value="Aminopeptidase_N-like_N_sf"/>
</dbReference>
<feature type="binding site" evidence="13">
    <location>
        <begin position="585"/>
        <end position="587"/>
    </location>
    <ligand>
        <name>a peptide</name>
        <dbReference type="ChEBI" id="CHEBI:60466"/>
    </ligand>
</feature>
<feature type="binding site" evidence="13">
    <location>
        <begin position="295"/>
        <end position="300"/>
    </location>
    <ligand>
        <name>a peptide</name>
        <dbReference type="ChEBI" id="CHEBI:60466"/>
    </ligand>
</feature>
<comment type="similarity">
    <text evidence="3">Belongs to the peptidase M1 family.</text>
</comment>
<dbReference type="GO" id="GO:0016285">
    <property type="term" value="F:alanyl aminopeptidase activity"/>
    <property type="evidence" value="ECO:0007669"/>
    <property type="project" value="UniProtKB-EC"/>
</dbReference>
<dbReference type="InterPro" id="IPR015211">
    <property type="entry name" value="Peptidase_M1_C"/>
</dbReference>
<comment type="cofactor">
    <cofactor evidence="14">
        <name>Zn(2+)</name>
        <dbReference type="ChEBI" id="CHEBI:29105"/>
    </cofactor>
    <text evidence="14">Binds 1 zinc ion per subunit.</text>
</comment>
<feature type="binding site" evidence="13">
    <location>
        <begin position="168"/>
        <end position="170"/>
    </location>
    <ligand>
        <name>a peptide</name>
        <dbReference type="ChEBI" id="CHEBI:60466"/>
    </ligand>
</feature>
<evidence type="ECO:0000256" key="13">
    <source>
        <dbReference type="PIRSR" id="PIRSR634015-2"/>
    </source>
</evidence>
<name>A0A3E1F0Y6_9FLAO</name>
<evidence type="ECO:0000256" key="7">
    <source>
        <dbReference type="ARBA" id="ARBA00022670"/>
    </source>
</evidence>
<evidence type="ECO:0000256" key="3">
    <source>
        <dbReference type="ARBA" id="ARBA00010136"/>
    </source>
</evidence>
<keyword evidence="17" id="KW-1185">Reference proteome</keyword>
<evidence type="ECO:0000256" key="4">
    <source>
        <dbReference type="ARBA" id="ARBA00012564"/>
    </source>
</evidence>
<protein>
    <recommendedName>
        <fullName evidence="5">Aminopeptidase N</fullName>
        <ecNumber evidence="4">3.4.11.2</ecNumber>
    </recommendedName>
</protein>
<dbReference type="InterPro" id="IPR045357">
    <property type="entry name" value="Aminopeptidase_N-like_N"/>
</dbReference>
<evidence type="ECO:0000256" key="5">
    <source>
        <dbReference type="ARBA" id="ARBA00015611"/>
    </source>
</evidence>
<feature type="active site" description="Proton donor" evidence="12">
    <location>
        <position position="414"/>
    </location>
</feature>
<dbReference type="InterPro" id="IPR034015">
    <property type="entry name" value="M1_LTA4H"/>
</dbReference>
<organism evidence="16 17">
    <name type="scientific">Brumimicrobium aurantiacum</name>
    <dbReference type="NCBI Taxonomy" id="1737063"/>
    <lineage>
        <taxon>Bacteria</taxon>
        <taxon>Pseudomonadati</taxon>
        <taxon>Bacteroidota</taxon>
        <taxon>Flavobacteriia</taxon>
        <taxon>Flavobacteriales</taxon>
        <taxon>Crocinitomicaceae</taxon>
        <taxon>Brumimicrobium</taxon>
    </lineage>
</organism>
<dbReference type="Pfam" id="PF09127">
    <property type="entry name" value="Leuk-A4-hydro_C"/>
    <property type="match status" value="1"/>
</dbReference>
<keyword evidence="8 14" id="KW-0479">Metal-binding</keyword>
<dbReference type="SUPFAM" id="SSF55486">
    <property type="entry name" value="Metalloproteases ('zincins'), catalytic domain"/>
    <property type="match status" value="1"/>
</dbReference>
<dbReference type="SUPFAM" id="SSF63737">
    <property type="entry name" value="Leukotriene A4 hydrolase N-terminal domain"/>
    <property type="match status" value="1"/>
</dbReference>
<dbReference type="AlphaFoldDB" id="A0A3E1F0Y6"/>
<dbReference type="PROSITE" id="PS51257">
    <property type="entry name" value="PROKAR_LIPOPROTEIN"/>
    <property type="match status" value="1"/>
</dbReference>
<accession>A0A3E1F0Y6</accession>
<dbReference type="EC" id="3.4.11.2" evidence="4"/>
<dbReference type="InterPro" id="IPR001930">
    <property type="entry name" value="Peptidase_M1"/>
</dbReference>
<gene>
    <name evidence="16" type="ORF">DXU93_00290</name>
</gene>
<dbReference type="GO" id="GO:0008237">
    <property type="term" value="F:metallopeptidase activity"/>
    <property type="evidence" value="ECO:0007669"/>
    <property type="project" value="UniProtKB-KW"/>
</dbReference>
<dbReference type="OrthoDB" id="100605at2"/>
<dbReference type="GO" id="GO:0005737">
    <property type="term" value="C:cytoplasm"/>
    <property type="evidence" value="ECO:0007669"/>
    <property type="project" value="UniProtKB-SubCell"/>
</dbReference>
<dbReference type="EMBL" id="QURB01000001">
    <property type="protein sequence ID" value="RFC55409.1"/>
    <property type="molecule type" value="Genomic_DNA"/>
</dbReference>
<dbReference type="InterPro" id="IPR016024">
    <property type="entry name" value="ARM-type_fold"/>
</dbReference>
<evidence type="ECO:0000256" key="14">
    <source>
        <dbReference type="PIRSR" id="PIRSR634015-3"/>
    </source>
</evidence>
<dbReference type="PRINTS" id="PR00756">
    <property type="entry name" value="ALADIPTASE"/>
</dbReference>
<evidence type="ECO:0000259" key="15">
    <source>
        <dbReference type="SMART" id="SM01263"/>
    </source>
</evidence>
<evidence type="ECO:0000313" key="17">
    <source>
        <dbReference type="Proteomes" id="UP000257127"/>
    </source>
</evidence>
<comment type="caution">
    <text evidence="16">The sequence shown here is derived from an EMBL/GenBank/DDBJ whole genome shotgun (WGS) entry which is preliminary data.</text>
</comment>
<dbReference type="Gene3D" id="2.60.40.1730">
    <property type="entry name" value="tricorn interacting facor f3 domain"/>
    <property type="match status" value="1"/>
</dbReference>
<evidence type="ECO:0000256" key="1">
    <source>
        <dbReference type="ARBA" id="ARBA00000098"/>
    </source>
</evidence>
<keyword evidence="9" id="KW-0378">Hydrolase</keyword>
<dbReference type="Gene3D" id="3.30.2010.30">
    <property type="match status" value="1"/>
</dbReference>
<dbReference type="Pfam" id="PF17900">
    <property type="entry name" value="Peptidase_M1_N"/>
    <property type="match status" value="1"/>
</dbReference>
<dbReference type="Gene3D" id="1.25.40.320">
    <property type="entry name" value="Peptidase M1, leukotriene A4 hydrolase/aminopeptidase C-terminal domain"/>
    <property type="match status" value="1"/>
</dbReference>
<dbReference type="InterPro" id="IPR027268">
    <property type="entry name" value="Peptidase_M4/M1_CTD_sf"/>
</dbReference>
<keyword evidence="6" id="KW-0963">Cytoplasm</keyword>
<evidence type="ECO:0000313" key="16">
    <source>
        <dbReference type="EMBL" id="RFC55409.1"/>
    </source>
</evidence>
<proteinExistence type="inferred from homology"/>
<reference evidence="16 17" key="1">
    <citation type="submission" date="2018-08" db="EMBL/GenBank/DDBJ databases">
        <title>The draft genome squence of Brumimicrobium sp. N62.</title>
        <authorList>
            <person name="Du Z.-J."/>
            <person name="Luo H.-R."/>
        </authorList>
    </citation>
    <scope>NUCLEOTIDE SEQUENCE [LARGE SCALE GENOMIC DNA]</scope>
    <source>
        <strain evidence="16 17">N62</strain>
    </source>
</reference>
<feature type="binding site" evidence="14">
    <location>
        <position position="328"/>
    </location>
    <ligand>
        <name>Zn(2+)</name>
        <dbReference type="ChEBI" id="CHEBI:29105"/>
        <note>catalytic</note>
    </ligand>
</feature>
<dbReference type="PANTHER" id="PTHR45726:SF3">
    <property type="entry name" value="LEUKOTRIENE A-4 HYDROLASE"/>
    <property type="match status" value="1"/>
</dbReference>
<dbReference type="InterPro" id="IPR038502">
    <property type="entry name" value="M1_LTA-4_hydro/amino_C_sf"/>
</dbReference>
<evidence type="ECO:0000256" key="10">
    <source>
        <dbReference type="ARBA" id="ARBA00022833"/>
    </source>
</evidence>
<evidence type="ECO:0000256" key="6">
    <source>
        <dbReference type="ARBA" id="ARBA00022490"/>
    </source>
</evidence>
<dbReference type="GO" id="GO:0006508">
    <property type="term" value="P:proteolysis"/>
    <property type="evidence" value="ECO:0007669"/>
    <property type="project" value="UniProtKB-KW"/>
</dbReference>
<comment type="catalytic activity">
    <reaction evidence="1">
        <text>Release of an N-terminal amino acid, Xaa-|-Yaa- from a peptide, amide or arylamide. Xaa is preferably Ala, but may be most amino acids including Pro (slow action). When a terminal hydrophobic residue is followed by a prolyl residue, the two may be released as an intact Xaa-Pro dipeptide.</text>
        <dbReference type="EC" id="3.4.11.2"/>
    </reaction>
</comment>
<dbReference type="Proteomes" id="UP000257127">
    <property type="component" value="Unassembled WGS sequence"/>
</dbReference>
<dbReference type="FunFam" id="3.30.2010.30:FF:000001">
    <property type="entry name" value="Leukotriene A(4) hydrolase"/>
    <property type="match status" value="1"/>
</dbReference>
<evidence type="ECO:0000256" key="9">
    <source>
        <dbReference type="ARBA" id="ARBA00022801"/>
    </source>
</evidence>
<feature type="active site" description="Proton acceptor" evidence="12">
    <location>
        <position position="325"/>
    </location>
</feature>